<dbReference type="PANTHER" id="PTHR43767:SF8">
    <property type="entry name" value="LONG-CHAIN-FATTY-ACID--COA LIGASE"/>
    <property type="match status" value="1"/>
</dbReference>
<dbReference type="RefSeq" id="WP_128351919.1">
    <property type="nucleotide sequence ID" value="NZ_RSFE01000003.1"/>
</dbReference>
<dbReference type="InterPro" id="IPR045851">
    <property type="entry name" value="AMP-bd_C_sf"/>
</dbReference>
<evidence type="ECO:0000256" key="1">
    <source>
        <dbReference type="ARBA" id="ARBA00022598"/>
    </source>
</evidence>
<sequence>MLITFYQRLRQHATANPGQVALREHEQELSYSQLIAVLDELIEHYQQQTEQRFALEASNSIRWVVHDLALLFAGRVVVPVPPFFTAQQRSDLLQDSGAQVLINETDSIFLASSNRPELPNGTVKITYTSGSTGSPKGVCLSAENLLMTVTALADRLSAVQVKRHLAIMPLAVLLENIAGVYLSLWLGHEVQLASNRVLGLSGSSSLDLQVFFNALNTFQPESLILTPGLAAAVVAGTQIGAIPASQFKLLAVGGARLPDSLEHAAQLLNLPLVQGYGLSEFGSVVTFNNPAAPAAGTVGQPLDHAEVAIVNGEVVVKGNCMLGYLNQPSSWYPQEILTGDFGEFDAVGNLKVLGRKKNTIVTSFGRNVDPEWLEGLLMLHPEVLQAAVFGGEERLLTALIVCRNSDAKNAGKIAEVVATVNHQLPDYAQLQAWHLIHDEFSVANQQLTGTGRLRRDAIAHAHRHLLNPINSCV</sequence>
<dbReference type="EMBL" id="RSFE01000003">
    <property type="protein sequence ID" value="RWU11630.1"/>
    <property type="molecule type" value="Genomic_DNA"/>
</dbReference>
<dbReference type="InterPro" id="IPR050237">
    <property type="entry name" value="ATP-dep_AMP-bd_enzyme"/>
</dbReference>
<gene>
    <name evidence="3" type="ORF">EGC76_05040</name>
</gene>
<dbReference type="AlphaFoldDB" id="A0A443Z4N7"/>
<evidence type="ECO:0000259" key="2">
    <source>
        <dbReference type="Pfam" id="PF00501"/>
    </source>
</evidence>
<protein>
    <submittedName>
        <fullName evidence="3">Long-chain acyl-CoA synthetase</fullName>
    </submittedName>
</protein>
<name>A0A443Z4N7_9GAMM</name>
<feature type="domain" description="AMP-dependent synthetase/ligase" evidence="2">
    <location>
        <begin position="119"/>
        <end position="318"/>
    </location>
</feature>
<evidence type="ECO:0000313" key="3">
    <source>
        <dbReference type="EMBL" id="RWU11630.1"/>
    </source>
</evidence>
<dbReference type="Gene3D" id="3.40.50.12780">
    <property type="entry name" value="N-terminal domain of ligase-like"/>
    <property type="match status" value="1"/>
</dbReference>
<accession>A0A443Z4N7</accession>
<proteinExistence type="predicted"/>
<dbReference type="Pfam" id="PF23562">
    <property type="entry name" value="AMP-binding_C_3"/>
    <property type="match status" value="1"/>
</dbReference>
<keyword evidence="1" id="KW-0436">Ligase</keyword>
<dbReference type="SUPFAM" id="SSF56801">
    <property type="entry name" value="Acetyl-CoA synthetase-like"/>
    <property type="match status" value="1"/>
</dbReference>
<dbReference type="InterPro" id="IPR020845">
    <property type="entry name" value="AMP-binding_CS"/>
</dbReference>
<keyword evidence="4" id="KW-1185">Reference proteome</keyword>
<dbReference type="Pfam" id="PF00501">
    <property type="entry name" value="AMP-binding"/>
    <property type="match status" value="2"/>
</dbReference>
<dbReference type="Gene3D" id="3.30.300.30">
    <property type="match status" value="1"/>
</dbReference>
<dbReference type="InterPro" id="IPR000873">
    <property type="entry name" value="AMP-dep_synth/lig_dom"/>
</dbReference>
<dbReference type="GO" id="GO:0016874">
    <property type="term" value="F:ligase activity"/>
    <property type="evidence" value="ECO:0007669"/>
    <property type="project" value="UniProtKB-KW"/>
</dbReference>
<comment type="caution">
    <text evidence="3">The sequence shown here is derived from an EMBL/GenBank/DDBJ whole genome shotgun (WGS) entry which is preliminary data.</text>
</comment>
<evidence type="ECO:0000313" key="4">
    <source>
        <dbReference type="Proteomes" id="UP000288789"/>
    </source>
</evidence>
<dbReference type="OrthoDB" id="9803968at2"/>
<feature type="domain" description="AMP-dependent synthetase/ligase" evidence="2">
    <location>
        <begin position="10"/>
        <end position="114"/>
    </location>
</feature>
<dbReference type="PANTHER" id="PTHR43767">
    <property type="entry name" value="LONG-CHAIN-FATTY-ACID--COA LIGASE"/>
    <property type="match status" value="1"/>
</dbReference>
<dbReference type="InterPro" id="IPR042099">
    <property type="entry name" value="ANL_N_sf"/>
</dbReference>
<organism evidence="3 4">
    <name type="scientific">Pseudidiomarina gelatinasegens</name>
    <dbReference type="NCBI Taxonomy" id="2487740"/>
    <lineage>
        <taxon>Bacteria</taxon>
        <taxon>Pseudomonadati</taxon>
        <taxon>Pseudomonadota</taxon>
        <taxon>Gammaproteobacteria</taxon>
        <taxon>Alteromonadales</taxon>
        <taxon>Idiomarinaceae</taxon>
        <taxon>Pseudidiomarina</taxon>
    </lineage>
</organism>
<reference evidence="3 4" key="1">
    <citation type="submission" date="2018-12" db="EMBL/GenBank/DDBJ databases">
        <authorList>
            <person name="Li A."/>
            <person name="Zhang M."/>
            <person name="Zhu H."/>
        </authorList>
    </citation>
    <scope>NUCLEOTIDE SEQUENCE [LARGE SCALE GENOMIC DNA]</scope>
    <source>
        <strain evidence="3 4">R04H25</strain>
    </source>
</reference>
<dbReference type="Proteomes" id="UP000288789">
    <property type="component" value="Unassembled WGS sequence"/>
</dbReference>
<dbReference type="PROSITE" id="PS00455">
    <property type="entry name" value="AMP_BINDING"/>
    <property type="match status" value="1"/>
</dbReference>